<dbReference type="InterPro" id="IPR006963">
    <property type="entry name" value="Mopterin_OxRdtase_4Fe-4S_dom"/>
</dbReference>
<dbReference type="GO" id="GO:0016020">
    <property type="term" value="C:membrane"/>
    <property type="evidence" value="ECO:0007669"/>
    <property type="project" value="TreeGrafter"/>
</dbReference>
<keyword evidence="4" id="KW-0408">Iron</keyword>
<dbReference type="CDD" id="cd02782">
    <property type="entry name" value="MopB_CT_1"/>
    <property type="match status" value="1"/>
</dbReference>
<dbReference type="InterPro" id="IPR006656">
    <property type="entry name" value="Mopterin_OxRdtase"/>
</dbReference>
<dbReference type="AlphaFoldDB" id="A0A0P6Z221"/>
<dbReference type="PANTHER" id="PTHR43105">
    <property type="entry name" value="RESPIRATORY NITRATE REDUCTASE"/>
    <property type="match status" value="1"/>
</dbReference>
<evidence type="ECO:0000259" key="6">
    <source>
        <dbReference type="PROSITE" id="PS51669"/>
    </source>
</evidence>
<dbReference type="Gene3D" id="2.40.40.20">
    <property type="match status" value="1"/>
</dbReference>
<organism evidence="7 8">
    <name type="scientific">Herpetosiphon geysericola</name>
    <dbReference type="NCBI Taxonomy" id="70996"/>
    <lineage>
        <taxon>Bacteria</taxon>
        <taxon>Bacillati</taxon>
        <taxon>Chloroflexota</taxon>
        <taxon>Chloroflexia</taxon>
        <taxon>Herpetosiphonales</taxon>
        <taxon>Herpetosiphonaceae</taxon>
        <taxon>Herpetosiphon</taxon>
    </lineage>
</organism>
<keyword evidence="5" id="KW-0411">Iron-sulfur</keyword>
<dbReference type="SMART" id="SM00926">
    <property type="entry name" value="Molybdop_Fe4S4"/>
    <property type="match status" value="1"/>
</dbReference>
<accession>A0A0P6Z221</accession>
<keyword evidence="3" id="KW-0560">Oxidoreductase</keyword>
<dbReference type="InterPro" id="IPR006657">
    <property type="entry name" value="MoPterin_dinucl-bd_dom"/>
</dbReference>
<sequence>MTEQIHYRTCPLCEAMCGLAITVADGTVKQIRGDQADPLSRGHICPKGSALGDIHHDPDRLRQPLQRRADGWHAIGWDEAFDYAASQLKQLQARYGPDSIAIYQGNPSVHNLGTALGAGAFVRSLRTKNRFSASSVDQWPHQLVVYHMYGHQLMLPIPDLDRTQFLLMFGANPAVSNGSIMSAPDIKRRLKAIQQRGGQIVVFDPRQTETAQLADQHYFIQPGSDGLVLAALIHTILKEGWANPGRLAGFTHGLDELESLFERFSPAAVAAISGVAASTILQLAHDFAHASSAVCYGRIGVSIQQFGTLSQWLIQVLNIITGNLDREGGSMFTTPAFDTLPLGSKGNVGRWHTRVRNLPEFAGELPSAAMAEEMLTPGEGQIRGLITSAGNPVLSTPNGQQLDRALAGLEFMLSIDFYLNETTRHAHLILPPSSPLEHDHYDVLFHNLAIRNTAKYSPALFEIDEHARHDWQIFGELTQRLSEKENRIFPPKAMLERGLRSGPYAIQLSELAQQPHGIDLGPLQPRLPERLFTDDKQIQLIPPAIANDLDRLAELLQQAPSKQLRLISRRQLRSNNSWMHNSQRLVKGDDRCTLQMHPDDAEQRHLQHGQTVKISSQVGSIEASLEINQVMMPGVVSLPHGWGHRYPDTKLQIAQARPGSSINDLTDDQAIDPLSGNAALNGIVVEVEASA</sequence>
<dbReference type="Pfam" id="PF04879">
    <property type="entry name" value="Molybdop_Fe4S4"/>
    <property type="match status" value="1"/>
</dbReference>
<evidence type="ECO:0000313" key="8">
    <source>
        <dbReference type="Proteomes" id="UP000050277"/>
    </source>
</evidence>
<dbReference type="EMBL" id="LGKP01000007">
    <property type="protein sequence ID" value="KPL91203.1"/>
    <property type="molecule type" value="Genomic_DNA"/>
</dbReference>
<dbReference type="SUPFAM" id="SSF50692">
    <property type="entry name" value="ADC-like"/>
    <property type="match status" value="1"/>
</dbReference>
<evidence type="ECO:0000256" key="2">
    <source>
        <dbReference type="ARBA" id="ARBA00022723"/>
    </source>
</evidence>
<feature type="domain" description="4Fe-4S Mo/W bis-MGD-type" evidence="6">
    <location>
        <begin position="3"/>
        <end position="59"/>
    </location>
</feature>
<dbReference type="Proteomes" id="UP000050277">
    <property type="component" value="Unassembled WGS sequence"/>
</dbReference>
<gene>
    <name evidence="7" type="ORF">SE18_03420</name>
</gene>
<dbReference type="GO" id="GO:0046872">
    <property type="term" value="F:metal ion binding"/>
    <property type="evidence" value="ECO:0007669"/>
    <property type="project" value="UniProtKB-KW"/>
</dbReference>
<keyword evidence="8" id="KW-1185">Reference proteome</keyword>
<dbReference type="InterPro" id="IPR050123">
    <property type="entry name" value="Prok_molybdopt-oxidoreductase"/>
</dbReference>
<evidence type="ECO:0000313" key="7">
    <source>
        <dbReference type="EMBL" id="KPL91203.1"/>
    </source>
</evidence>
<protein>
    <submittedName>
        <fullName evidence="7">Dehydrogenase</fullName>
    </submittedName>
</protein>
<reference evidence="7 8" key="1">
    <citation type="submission" date="2015-07" db="EMBL/GenBank/DDBJ databases">
        <title>Whole genome sequence of Herpetosiphon geysericola DSM 7119.</title>
        <authorList>
            <person name="Hemp J."/>
            <person name="Ward L.M."/>
            <person name="Pace L.A."/>
            <person name="Fischer W.W."/>
        </authorList>
    </citation>
    <scope>NUCLEOTIDE SEQUENCE [LARGE SCALE GENOMIC DNA]</scope>
    <source>
        <strain evidence="7 8">DSM 7119</strain>
    </source>
</reference>
<dbReference type="SUPFAM" id="SSF53706">
    <property type="entry name" value="Formate dehydrogenase/DMSO reductase, domains 1-3"/>
    <property type="match status" value="1"/>
</dbReference>
<dbReference type="InterPro" id="IPR009010">
    <property type="entry name" value="Asp_de-COase-like_dom_sf"/>
</dbReference>
<dbReference type="PANTHER" id="PTHR43105:SF9">
    <property type="entry name" value="NADPH-FE(3+) OXIDOREDUCTASE SUBUNIT ALPHA"/>
    <property type="match status" value="1"/>
</dbReference>
<dbReference type="PROSITE" id="PS51669">
    <property type="entry name" value="4FE4S_MOW_BIS_MGD"/>
    <property type="match status" value="1"/>
</dbReference>
<evidence type="ECO:0000256" key="4">
    <source>
        <dbReference type="ARBA" id="ARBA00023004"/>
    </source>
</evidence>
<keyword evidence="2" id="KW-0479">Metal-binding</keyword>
<evidence type="ECO:0000256" key="3">
    <source>
        <dbReference type="ARBA" id="ARBA00023002"/>
    </source>
</evidence>
<dbReference type="Gene3D" id="3.40.50.740">
    <property type="match status" value="1"/>
</dbReference>
<keyword evidence="1" id="KW-0004">4Fe-4S</keyword>
<dbReference type="Gene3D" id="2.20.25.90">
    <property type="entry name" value="ADC-like domains"/>
    <property type="match status" value="1"/>
</dbReference>
<comment type="caution">
    <text evidence="7">The sequence shown here is derived from an EMBL/GenBank/DDBJ whole genome shotgun (WGS) entry which is preliminary data.</text>
</comment>
<dbReference type="GO" id="GO:0043546">
    <property type="term" value="F:molybdopterin cofactor binding"/>
    <property type="evidence" value="ECO:0007669"/>
    <property type="project" value="InterPro"/>
</dbReference>
<dbReference type="Pfam" id="PF01568">
    <property type="entry name" value="Molydop_binding"/>
    <property type="match status" value="1"/>
</dbReference>
<dbReference type="Pfam" id="PF00384">
    <property type="entry name" value="Molybdopterin"/>
    <property type="match status" value="1"/>
</dbReference>
<dbReference type="GO" id="GO:0051539">
    <property type="term" value="F:4 iron, 4 sulfur cluster binding"/>
    <property type="evidence" value="ECO:0007669"/>
    <property type="project" value="UniProtKB-KW"/>
</dbReference>
<evidence type="ECO:0000256" key="5">
    <source>
        <dbReference type="ARBA" id="ARBA00023014"/>
    </source>
</evidence>
<name>A0A0P6Z221_9CHLR</name>
<dbReference type="OrthoDB" id="9810782at2"/>
<dbReference type="RefSeq" id="WP_054533017.1">
    <property type="nucleotide sequence ID" value="NZ_LGKP01000007.1"/>
</dbReference>
<dbReference type="STRING" id="70996.SE18_03420"/>
<dbReference type="Gene3D" id="3.40.228.10">
    <property type="entry name" value="Dimethylsulfoxide Reductase, domain 2"/>
    <property type="match status" value="1"/>
</dbReference>
<dbReference type="GO" id="GO:0016491">
    <property type="term" value="F:oxidoreductase activity"/>
    <property type="evidence" value="ECO:0007669"/>
    <property type="project" value="UniProtKB-KW"/>
</dbReference>
<evidence type="ECO:0000256" key="1">
    <source>
        <dbReference type="ARBA" id="ARBA00022485"/>
    </source>
</evidence>
<dbReference type="PATRIC" id="fig|70996.4.peg.1176"/>
<proteinExistence type="predicted"/>